<feature type="signal peptide" evidence="1">
    <location>
        <begin position="1"/>
        <end position="17"/>
    </location>
</feature>
<reference evidence="2" key="1">
    <citation type="submission" date="2018-04" db="EMBL/GenBank/DDBJ databases">
        <title>Whole genome sequencing of Hypsizygus marmoreus.</title>
        <authorList>
            <person name="Choi I.-G."/>
            <person name="Min B."/>
            <person name="Kim J.-G."/>
            <person name="Kim S."/>
            <person name="Oh Y.-L."/>
            <person name="Kong W.-S."/>
            <person name="Park H."/>
            <person name="Jeong J."/>
            <person name="Song E.-S."/>
        </authorList>
    </citation>
    <scope>NUCLEOTIDE SEQUENCE [LARGE SCALE GENOMIC DNA]</scope>
    <source>
        <strain evidence="2">51987-8</strain>
    </source>
</reference>
<proteinExistence type="predicted"/>
<dbReference type="Proteomes" id="UP000076154">
    <property type="component" value="Unassembled WGS sequence"/>
</dbReference>
<name>A0A369K1G8_HYPMA</name>
<feature type="chain" id="PRO_5016812144" description="Secreted protein" evidence="1">
    <location>
        <begin position="18"/>
        <end position="133"/>
    </location>
</feature>
<evidence type="ECO:0000256" key="1">
    <source>
        <dbReference type="SAM" id="SignalP"/>
    </source>
</evidence>
<dbReference type="AlphaFoldDB" id="A0A369K1G8"/>
<dbReference type="EMBL" id="LUEZ02000016">
    <property type="protein sequence ID" value="RDB27432.1"/>
    <property type="molecule type" value="Genomic_DNA"/>
</dbReference>
<comment type="caution">
    <text evidence="2">The sequence shown here is derived from an EMBL/GenBank/DDBJ whole genome shotgun (WGS) entry which is preliminary data.</text>
</comment>
<accession>A0A369K1G8</accession>
<sequence>MLLLLLHVILGDSVTRCFPPRAIWVISISIRQPHRCAVKNWKWTHPGWIGQRSSVNPVSRARRPITVRILGGSTHISNLVIRTREQNIIVKPPNNRAAGKDGRGCRKEKRLDKPILPIHTAKRGRYKLLRPRV</sequence>
<protein>
    <recommendedName>
        <fullName evidence="4">Secreted protein</fullName>
    </recommendedName>
</protein>
<keyword evidence="1" id="KW-0732">Signal</keyword>
<keyword evidence="3" id="KW-1185">Reference proteome</keyword>
<gene>
    <name evidence="2" type="ORF">Hypma_004111</name>
</gene>
<evidence type="ECO:0000313" key="2">
    <source>
        <dbReference type="EMBL" id="RDB27432.1"/>
    </source>
</evidence>
<evidence type="ECO:0000313" key="3">
    <source>
        <dbReference type="Proteomes" id="UP000076154"/>
    </source>
</evidence>
<dbReference type="InParanoid" id="A0A369K1G8"/>
<evidence type="ECO:0008006" key="4">
    <source>
        <dbReference type="Google" id="ProtNLM"/>
    </source>
</evidence>
<organism evidence="2 3">
    <name type="scientific">Hypsizygus marmoreus</name>
    <name type="common">White beech mushroom</name>
    <name type="synonym">Agaricus marmoreus</name>
    <dbReference type="NCBI Taxonomy" id="39966"/>
    <lineage>
        <taxon>Eukaryota</taxon>
        <taxon>Fungi</taxon>
        <taxon>Dikarya</taxon>
        <taxon>Basidiomycota</taxon>
        <taxon>Agaricomycotina</taxon>
        <taxon>Agaricomycetes</taxon>
        <taxon>Agaricomycetidae</taxon>
        <taxon>Agaricales</taxon>
        <taxon>Tricholomatineae</taxon>
        <taxon>Lyophyllaceae</taxon>
        <taxon>Hypsizygus</taxon>
    </lineage>
</organism>